<dbReference type="AlphaFoldDB" id="A0A9P7ECN4"/>
<dbReference type="EMBL" id="JABBWG010000014">
    <property type="protein sequence ID" value="KAG1817056.1"/>
    <property type="molecule type" value="Genomic_DNA"/>
</dbReference>
<accession>A0A9P7ECN4</accession>
<dbReference type="GeneID" id="64634495"/>
<comment type="caution">
    <text evidence="1">The sequence shown here is derived from an EMBL/GenBank/DDBJ whole genome shotgun (WGS) entry which is preliminary data.</text>
</comment>
<name>A0A9P7ECN4_9AGAM</name>
<keyword evidence="2" id="KW-1185">Reference proteome</keyword>
<proteinExistence type="predicted"/>
<evidence type="ECO:0000313" key="1">
    <source>
        <dbReference type="EMBL" id="KAG1817056.1"/>
    </source>
</evidence>
<reference evidence="1" key="1">
    <citation type="journal article" date="2020" name="New Phytol.">
        <title>Comparative genomics reveals dynamic genome evolution in host specialist ectomycorrhizal fungi.</title>
        <authorList>
            <person name="Lofgren L.A."/>
            <person name="Nguyen N.H."/>
            <person name="Vilgalys R."/>
            <person name="Ruytinx J."/>
            <person name="Liao H.L."/>
            <person name="Branco S."/>
            <person name="Kuo A."/>
            <person name="LaButti K."/>
            <person name="Lipzen A."/>
            <person name="Andreopoulos W."/>
            <person name="Pangilinan J."/>
            <person name="Riley R."/>
            <person name="Hundley H."/>
            <person name="Na H."/>
            <person name="Barry K."/>
            <person name="Grigoriev I.V."/>
            <person name="Stajich J.E."/>
            <person name="Kennedy P.G."/>
        </authorList>
    </citation>
    <scope>NUCLEOTIDE SEQUENCE</scope>
    <source>
        <strain evidence="1">MN1</strain>
    </source>
</reference>
<sequence length="80" mass="8676">MNDMSLKPVANEANVDLLVLWCFCLSYSVAITDQQGSEGALCIPGPLLPLYVFVSSTLKVIQQLALLAVLNMLDNGICYL</sequence>
<protein>
    <submittedName>
        <fullName evidence="1">Uncharacterized protein</fullName>
    </submittedName>
</protein>
<gene>
    <name evidence="1" type="ORF">BJ212DRAFT_148274</name>
</gene>
<dbReference type="RefSeq" id="XP_041193475.1">
    <property type="nucleotide sequence ID" value="XM_041340479.1"/>
</dbReference>
<evidence type="ECO:0000313" key="2">
    <source>
        <dbReference type="Proteomes" id="UP000807769"/>
    </source>
</evidence>
<dbReference type="Proteomes" id="UP000807769">
    <property type="component" value="Unassembled WGS sequence"/>
</dbReference>
<organism evidence="1 2">
    <name type="scientific">Suillus subaureus</name>
    <dbReference type="NCBI Taxonomy" id="48587"/>
    <lineage>
        <taxon>Eukaryota</taxon>
        <taxon>Fungi</taxon>
        <taxon>Dikarya</taxon>
        <taxon>Basidiomycota</taxon>
        <taxon>Agaricomycotina</taxon>
        <taxon>Agaricomycetes</taxon>
        <taxon>Agaricomycetidae</taxon>
        <taxon>Boletales</taxon>
        <taxon>Suillineae</taxon>
        <taxon>Suillaceae</taxon>
        <taxon>Suillus</taxon>
    </lineage>
</organism>